<protein>
    <submittedName>
        <fullName evidence="2">Uncharacterized protein</fullName>
    </submittedName>
</protein>
<feature type="compositionally biased region" description="Basic and acidic residues" evidence="1">
    <location>
        <begin position="35"/>
        <end position="49"/>
    </location>
</feature>
<accession>A0A067MH18</accession>
<dbReference type="EMBL" id="KL198064">
    <property type="protein sequence ID" value="KDQ10826.1"/>
    <property type="molecule type" value="Genomic_DNA"/>
</dbReference>
<evidence type="ECO:0000256" key="1">
    <source>
        <dbReference type="SAM" id="MobiDB-lite"/>
    </source>
</evidence>
<gene>
    <name evidence="2" type="ORF">BOTBODRAFT_474369</name>
</gene>
<dbReference type="AlphaFoldDB" id="A0A067MH18"/>
<dbReference type="Proteomes" id="UP000027195">
    <property type="component" value="Unassembled WGS sequence"/>
</dbReference>
<name>A0A067MH18_BOTB1</name>
<feature type="region of interest" description="Disordered" evidence="1">
    <location>
        <begin position="15"/>
        <end position="78"/>
    </location>
</feature>
<dbReference type="InParanoid" id="A0A067MH18"/>
<proteinExistence type="predicted"/>
<dbReference type="HOGENOM" id="CLU_1834841_0_0_1"/>
<reference evidence="3" key="1">
    <citation type="journal article" date="2014" name="Proc. Natl. Acad. Sci. U.S.A.">
        <title>Extensive sampling of basidiomycete genomes demonstrates inadequacy of the white-rot/brown-rot paradigm for wood decay fungi.</title>
        <authorList>
            <person name="Riley R."/>
            <person name="Salamov A.A."/>
            <person name="Brown D.W."/>
            <person name="Nagy L.G."/>
            <person name="Floudas D."/>
            <person name="Held B.W."/>
            <person name="Levasseur A."/>
            <person name="Lombard V."/>
            <person name="Morin E."/>
            <person name="Otillar R."/>
            <person name="Lindquist E.A."/>
            <person name="Sun H."/>
            <person name="LaButti K.M."/>
            <person name="Schmutz J."/>
            <person name="Jabbour D."/>
            <person name="Luo H."/>
            <person name="Baker S.E."/>
            <person name="Pisabarro A.G."/>
            <person name="Walton J.D."/>
            <person name="Blanchette R.A."/>
            <person name="Henrissat B."/>
            <person name="Martin F."/>
            <person name="Cullen D."/>
            <person name="Hibbett D.S."/>
            <person name="Grigoriev I.V."/>
        </authorList>
    </citation>
    <scope>NUCLEOTIDE SEQUENCE [LARGE SCALE GENOMIC DNA]</scope>
    <source>
        <strain evidence="3">FD-172 SS1</strain>
    </source>
</reference>
<sequence>MLASLTRASARVLRTPHATTVARPLTRVTPARRAFSSEDRPAPSEKKEQNSAPQPTDGVPHPESVQRAPEIPFPGRKRGEKPVLWLASLPRAKTEADLKEELKATIAGVTRVDIRTFSAHSPPFLPYLCILIHLITREQR</sequence>
<evidence type="ECO:0000313" key="3">
    <source>
        <dbReference type="Proteomes" id="UP000027195"/>
    </source>
</evidence>
<evidence type="ECO:0000313" key="2">
    <source>
        <dbReference type="EMBL" id="KDQ10826.1"/>
    </source>
</evidence>
<keyword evidence="3" id="KW-1185">Reference proteome</keyword>
<organism evidence="2 3">
    <name type="scientific">Botryobasidium botryosum (strain FD-172 SS1)</name>
    <dbReference type="NCBI Taxonomy" id="930990"/>
    <lineage>
        <taxon>Eukaryota</taxon>
        <taxon>Fungi</taxon>
        <taxon>Dikarya</taxon>
        <taxon>Basidiomycota</taxon>
        <taxon>Agaricomycotina</taxon>
        <taxon>Agaricomycetes</taxon>
        <taxon>Cantharellales</taxon>
        <taxon>Botryobasidiaceae</taxon>
        <taxon>Botryobasidium</taxon>
    </lineage>
</organism>